<dbReference type="GO" id="GO:0000175">
    <property type="term" value="F:3'-5'-RNA exonuclease activity"/>
    <property type="evidence" value="ECO:0007669"/>
    <property type="project" value="TreeGrafter"/>
</dbReference>
<dbReference type="GO" id="GO:0016075">
    <property type="term" value="P:rRNA catabolic process"/>
    <property type="evidence" value="ECO:0007669"/>
    <property type="project" value="TreeGrafter"/>
</dbReference>
<dbReference type="SMART" id="SM00670">
    <property type="entry name" value="PINc"/>
    <property type="match status" value="1"/>
</dbReference>
<evidence type="ECO:0000256" key="12">
    <source>
        <dbReference type="ARBA" id="ARBA00022884"/>
    </source>
</evidence>
<dbReference type="EMBL" id="QWIT01000801">
    <property type="protein sequence ID" value="RMZ20475.1"/>
    <property type="molecule type" value="Genomic_DNA"/>
</dbReference>
<dbReference type="InterPro" id="IPR002716">
    <property type="entry name" value="PIN_dom"/>
</dbReference>
<dbReference type="InterPro" id="IPR012340">
    <property type="entry name" value="NA-bd_OB-fold"/>
</dbReference>
<keyword evidence="7" id="KW-0540">Nuclease</keyword>
<dbReference type="GO" id="GO:0005730">
    <property type="term" value="C:nucleolus"/>
    <property type="evidence" value="ECO:0007669"/>
    <property type="project" value="UniProtKB-SubCell"/>
</dbReference>
<dbReference type="GO" id="GO:0000177">
    <property type="term" value="C:cytoplasmic exosome (RNase complex)"/>
    <property type="evidence" value="ECO:0007669"/>
    <property type="project" value="TreeGrafter"/>
</dbReference>
<evidence type="ECO:0000256" key="6">
    <source>
        <dbReference type="ARBA" id="ARBA00022552"/>
    </source>
</evidence>
<evidence type="ECO:0000256" key="13">
    <source>
        <dbReference type="ARBA" id="ARBA00023242"/>
    </source>
</evidence>
<keyword evidence="8" id="KW-0255">Endonuclease</keyword>
<evidence type="ECO:0000256" key="3">
    <source>
        <dbReference type="ARBA" id="ARBA00004604"/>
    </source>
</evidence>
<comment type="similarity">
    <text evidence="4 16">Belongs to the RNR ribonuclease family.</text>
</comment>
<evidence type="ECO:0000256" key="15">
    <source>
        <dbReference type="ARBA" id="ARBA00081547"/>
    </source>
</evidence>
<dbReference type="InterPro" id="IPR033770">
    <property type="entry name" value="RRP44_S1"/>
</dbReference>
<evidence type="ECO:0000256" key="14">
    <source>
        <dbReference type="ARBA" id="ARBA00077930"/>
    </source>
</evidence>
<evidence type="ECO:0000256" key="8">
    <source>
        <dbReference type="ARBA" id="ARBA00022759"/>
    </source>
</evidence>
<evidence type="ECO:0000256" key="5">
    <source>
        <dbReference type="ARBA" id="ARBA00022490"/>
    </source>
</evidence>
<feature type="region of interest" description="Disordered" evidence="17">
    <location>
        <begin position="1204"/>
        <end position="1236"/>
    </location>
</feature>
<accession>A0A3M7I554</accession>
<evidence type="ECO:0000256" key="10">
    <source>
        <dbReference type="ARBA" id="ARBA00022835"/>
    </source>
</evidence>
<comment type="caution">
    <text evidence="19">The sequence shown here is derived from an EMBL/GenBank/DDBJ whole genome shotgun (WGS) entry which is preliminary data.</text>
</comment>
<dbReference type="PROSITE" id="PS01175">
    <property type="entry name" value="RIBONUCLEASE_II"/>
    <property type="match status" value="1"/>
</dbReference>
<evidence type="ECO:0000256" key="11">
    <source>
        <dbReference type="ARBA" id="ARBA00022839"/>
    </source>
</evidence>
<dbReference type="GO" id="GO:0071031">
    <property type="term" value="P:nuclear mRNA surveillance of mRNA 3'-end processing"/>
    <property type="evidence" value="ECO:0007669"/>
    <property type="project" value="TreeGrafter"/>
</dbReference>
<dbReference type="FunFam" id="3.40.50.1010:FF:000010">
    <property type="entry name" value="Exosome complex exonuclease DIS3"/>
    <property type="match status" value="1"/>
</dbReference>
<keyword evidence="5" id="KW-0963">Cytoplasm</keyword>
<dbReference type="InterPro" id="IPR041505">
    <property type="entry name" value="Dis3_CSD2"/>
</dbReference>
<comment type="subcellular location">
    <subcellularLocation>
        <location evidence="2">Cytoplasm</location>
    </subcellularLocation>
    <subcellularLocation>
        <location evidence="3">Nucleus</location>
        <location evidence="3">Nucleolus</location>
    </subcellularLocation>
</comment>
<feature type="region of interest" description="Disordered" evidence="17">
    <location>
        <begin position="329"/>
        <end position="349"/>
    </location>
</feature>
<dbReference type="Gene3D" id="2.40.50.690">
    <property type="match status" value="1"/>
</dbReference>
<evidence type="ECO:0000313" key="20">
    <source>
        <dbReference type="Proteomes" id="UP000281677"/>
    </source>
</evidence>
<gene>
    <name evidence="19" type="ORF">D0859_15524</name>
</gene>
<organism evidence="19 20">
    <name type="scientific">Hortaea werneckii</name>
    <name type="common">Black yeast</name>
    <name type="synonym">Cladosporium werneckii</name>
    <dbReference type="NCBI Taxonomy" id="91943"/>
    <lineage>
        <taxon>Eukaryota</taxon>
        <taxon>Fungi</taxon>
        <taxon>Dikarya</taxon>
        <taxon>Ascomycota</taxon>
        <taxon>Pezizomycotina</taxon>
        <taxon>Dothideomycetes</taxon>
        <taxon>Dothideomycetidae</taxon>
        <taxon>Mycosphaerellales</taxon>
        <taxon>Teratosphaeriaceae</taxon>
        <taxon>Hortaea</taxon>
    </lineage>
</organism>
<keyword evidence="9" id="KW-0378">Hydrolase</keyword>
<keyword evidence="12" id="KW-0694">RNA-binding</keyword>
<reference evidence="19 20" key="1">
    <citation type="journal article" date="2018" name="BMC Genomics">
        <title>Genomic evidence for intraspecific hybridization in a clonal and extremely halotolerant yeast.</title>
        <authorList>
            <person name="Gostincar C."/>
            <person name="Stajich J.E."/>
            <person name="Zupancic J."/>
            <person name="Zalar P."/>
            <person name="Gunde-Cimerman N."/>
        </authorList>
    </citation>
    <scope>NUCLEOTIDE SEQUENCE [LARGE SCALE GENOMIC DNA]</scope>
    <source>
        <strain evidence="19 20">EXF-120</strain>
    </source>
</reference>
<dbReference type="InterPro" id="IPR001900">
    <property type="entry name" value="RNase_II/R"/>
</dbReference>
<dbReference type="Pfam" id="PF00773">
    <property type="entry name" value="RNB"/>
    <property type="match status" value="1"/>
</dbReference>
<dbReference type="SMART" id="SM00955">
    <property type="entry name" value="RNB"/>
    <property type="match status" value="1"/>
</dbReference>
<dbReference type="OrthoDB" id="372421at2759"/>
<dbReference type="Proteomes" id="UP000281677">
    <property type="component" value="Unassembled WGS sequence"/>
</dbReference>
<dbReference type="GO" id="GO:0006364">
    <property type="term" value="P:rRNA processing"/>
    <property type="evidence" value="ECO:0007669"/>
    <property type="project" value="UniProtKB-KW"/>
</dbReference>
<dbReference type="PROSITE" id="PS50126">
    <property type="entry name" value="S1"/>
    <property type="match status" value="1"/>
</dbReference>
<dbReference type="CDD" id="cd09862">
    <property type="entry name" value="PIN_Rrp44-like"/>
    <property type="match status" value="1"/>
</dbReference>
<keyword evidence="13" id="KW-0539">Nucleus</keyword>
<evidence type="ECO:0000256" key="1">
    <source>
        <dbReference type="ARBA" id="ARBA00001946"/>
    </source>
</evidence>
<dbReference type="Pfam" id="PF13638">
    <property type="entry name" value="PIN_4"/>
    <property type="match status" value="1"/>
</dbReference>
<name>A0A3M7I554_HORWE</name>
<dbReference type="InterPro" id="IPR022966">
    <property type="entry name" value="RNase_II/R_CS"/>
</dbReference>
<dbReference type="FunFam" id="2.40.50.700:FF:000001">
    <property type="entry name" value="Exosome complex exonuclease exoribonuclease (Rrp44)"/>
    <property type="match status" value="1"/>
</dbReference>
<keyword evidence="6" id="KW-0698">rRNA processing</keyword>
<dbReference type="InterPro" id="IPR003029">
    <property type="entry name" value="S1_domain"/>
</dbReference>
<dbReference type="InterPro" id="IPR033771">
    <property type="entry name" value="Rrp44_CSD1"/>
</dbReference>
<keyword evidence="11" id="KW-0269">Exonuclease</keyword>
<dbReference type="Pfam" id="PF17216">
    <property type="entry name" value="Rrp44_CSD1"/>
    <property type="match status" value="1"/>
</dbReference>
<sequence length="1236" mass="137394">MTSLKRSHGSTTPTTTLSSKTYLRTLKSGKVQKIVRELYLRQDIPCSSQLCTACLDLQPAGFHQKRSSPRLSATPAGAKSYPEGHYLIPDTNAFLSAMDLFESEGVFQDVVILQTVLEEVKNRSLPLYNRLVALTKNDDKRFYVFFNDFRLETYVNRESGETINDRNDRAVRTACQWYAEHLQQAVKARKSVRCPSVVILSDDRDCLRKAKADGIACSNLEDYVSGLPDADRLLDMVASSKENRVSKEGKAEMLYPEYLSTSAMLTGVKNGTLHQGVFNVSQYNHLEGTVHVPAFDRSLIIQGRENSNRAVSGDVVVIEVLPKDQWKAPSSKVIEEEDVGKNENPENEDDAAEAIVTQQERKALQEEVKRVHGRSTEGQAQPTAKVVGIIKRNWRQYVGHIDRESVRSRAKESRAQQTVFLVPMDKRVPKIRVRTRQAGSLLGQRVLVTIDSWDRESRYPVGHFIRSLGELETKGAETEALLLEWDVQYRPFPKTVLDCLPMEGHDWKVPASLDHPGWQGRKDLRDLLICSIDPPGCVDIDDALHAKKLPNGNFEVGVHIADVSHFVKPGNAMDKEASLRGTTVYLVDKRIDMLPSLLGTDLCSLKPYVERYAFSVIWELNENADIVNSSFTKSVIRSREAFAYEAAQLRIDDASQQDELTQGMRHLMMLSKRLRAKRMEAGALNLASPEVRVETESETSDPVDVKTKKLLDTNQLVEEFMLLANISVAAKNYSAFPQTALLRRHAAPPKTNFEDLSNQLKVKKNMELKTDSSKHLADSLDTCADPANPFFNTLVRILATRCMMSAEYFCSGTQSYPEFRHYGLASEIYTHFTSPIRRYADLEAHRQLAAAIEYEPLDASLTSKTKLEGVCKNINVRHRNAQMAGRASVEYYVGQALKGRVLEEDGFVMRVFSNGFVVFVPRFGIEGLIRLRDMAGEGEREPESVFNAEEYWLEIQAKGGKRRVDLFEKVRVKIRDEAEEGTGKRKVGLELFLDKDDIAVLDDVVLTLRHDLTLGLDLGLAAEVLEDVIRVDYSLDEGLLEVAVDDTGGLRGLGAVPDRPLSHLVRARGEEGAEVHGLTHRGDDLGQGGLGPDLFTLLVDLLLALEPSQAVFKGDGDGDDGVAWGHLLDSGLLFFHLLHLKSLTSSPGLLGQVLERLLGELDVLQAQLFGDNLQVTDGVDITLNVDDFCIVEAAYHLEDGIDGSDVGQESVTETSTGGSTAGETSNVVHGQVGGDL</sequence>
<dbReference type="VEuPathDB" id="FungiDB:BTJ68_04732"/>
<evidence type="ECO:0000256" key="16">
    <source>
        <dbReference type="RuleBase" id="RU003901"/>
    </source>
</evidence>
<evidence type="ECO:0000256" key="4">
    <source>
        <dbReference type="ARBA" id="ARBA00005785"/>
    </source>
</evidence>
<feature type="domain" description="S1 motif" evidence="18">
    <location>
        <begin position="894"/>
        <end position="992"/>
    </location>
</feature>
<evidence type="ECO:0000259" key="18">
    <source>
        <dbReference type="PROSITE" id="PS50126"/>
    </source>
</evidence>
<dbReference type="GO" id="GO:0003723">
    <property type="term" value="F:RNA binding"/>
    <property type="evidence" value="ECO:0007669"/>
    <property type="project" value="UniProtKB-KW"/>
</dbReference>
<dbReference type="Gene3D" id="2.40.50.140">
    <property type="entry name" value="Nucleic acid-binding proteins"/>
    <property type="match status" value="1"/>
</dbReference>
<keyword evidence="10" id="KW-0271">Exosome</keyword>
<dbReference type="Gene3D" id="3.40.50.1010">
    <property type="entry name" value="5'-nuclease"/>
    <property type="match status" value="1"/>
</dbReference>
<evidence type="ECO:0000313" key="19">
    <source>
        <dbReference type="EMBL" id="RMZ20475.1"/>
    </source>
</evidence>
<evidence type="ECO:0000256" key="17">
    <source>
        <dbReference type="SAM" id="MobiDB-lite"/>
    </source>
</evidence>
<evidence type="ECO:0000256" key="9">
    <source>
        <dbReference type="ARBA" id="ARBA00022801"/>
    </source>
</evidence>
<dbReference type="Gene3D" id="2.40.50.700">
    <property type="match status" value="1"/>
</dbReference>
<comment type="cofactor">
    <cofactor evidence="1">
        <name>Mg(2+)</name>
        <dbReference type="ChEBI" id="CHEBI:18420"/>
    </cofactor>
</comment>
<dbReference type="Pfam" id="PF17849">
    <property type="entry name" value="OB_Dis3"/>
    <property type="match status" value="1"/>
</dbReference>
<dbReference type="InterPro" id="IPR050180">
    <property type="entry name" value="RNR_Ribonuclease"/>
</dbReference>
<dbReference type="SUPFAM" id="SSF88723">
    <property type="entry name" value="PIN domain-like"/>
    <property type="match status" value="1"/>
</dbReference>
<dbReference type="GO" id="GO:0004519">
    <property type="term" value="F:endonuclease activity"/>
    <property type="evidence" value="ECO:0007669"/>
    <property type="project" value="UniProtKB-KW"/>
</dbReference>
<feature type="compositionally biased region" description="Low complexity" evidence="17">
    <location>
        <begin position="1207"/>
        <end position="1225"/>
    </location>
</feature>
<dbReference type="InterPro" id="IPR029060">
    <property type="entry name" value="PIN-like_dom_sf"/>
</dbReference>
<evidence type="ECO:0000256" key="7">
    <source>
        <dbReference type="ARBA" id="ARBA00022722"/>
    </source>
</evidence>
<dbReference type="GO" id="GO:0071034">
    <property type="term" value="P:CUT catabolic process"/>
    <property type="evidence" value="ECO:0007669"/>
    <property type="project" value="UniProtKB-ARBA"/>
</dbReference>
<dbReference type="Pfam" id="PF17215">
    <property type="entry name" value="Rrp44_S1"/>
    <property type="match status" value="1"/>
</dbReference>
<dbReference type="GO" id="GO:0000176">
    <property type="term" value="C:nuclear exosome (RNase complex)"/>
    <property type="evidence" value="ECO:0007669"/>
    <property type="project" value="UniProtKB-ARBA"/>
</dbReference>
<dbReference type="AlphaFoldDB" id="A0A3M7I554"/>
<dbReference type="SUPFAM" id="SSF50249">
    <property type="entry name" value="Nucleic acid-binding proteins"/>
    <property type="match status" value="3"/>
</dbReference>
<protein>
    <recommendedName>
        <fullName evidence="15">Chromosome disjunction protein 3</fullName>
    </recommendedName>
    <alternativeName>
        <fullName evidence="14">Ribosomal RNA-processing protein 44</fullName>
    </alternativeName>
</protein>
<proteinExistence type="inferred from homology"/>
<dbReference type="PANTHER" id="PTHR23355">
    <property type="entry name" value="RIBONUCLEASE"/>
    <property type="match status" value="1"/>
</dbReference>
<evidence type="ECO:0000256" key="2">
    <source>
        <dbReference type="ARBA" id="ARBA00004496"/>
    </source>
</evidence>
<dbReference type="PANTHER" id="PTHR23355:SF35">
    <property type="entry name" value="EXOSOME COMPLEX EXONUCLEASE RRP44"/>
    <property type="match status" value="1"/>
</dbReference>
<dbReference type="FunFam" id="2.40.50.690:FF:000005">
    <property type="entry name" value="Exosome complex exonuclease dis3"/>
    <property type="match status" value="1"/>
</dbReference>